<keyword evidence="2" id="KW-1185">Reference proteome</keyword>
<organism evidence="1 2">
    <name type="scientific">Actinacidiphila rubida</name>
    <dbReference type="NCBI Taxonomy" id="310780"/>
    <lineage>
        <taxon>Bacteria</taxon>
        <taxon>Bacillati</taxon>
        <taxon>Actinomycetota</taxon>
        <taxon>Actinomycetes</taxon>
        <taxon>Kitasatosporales</taxon>
        <taxon>Streptomycetaceae</taxon>
        <taxon>Actinacidiphila</taxon>
    </lineage>
</organism>
<dbReference type="STRING" id="310780.SAMN05216267_1003155"/>
<evidence type="ECO:0000313" key="2">
    <source>
        <dbReference type="Proteomes" id="UP000181951"/>
    </source>
</evidence>
<dbReference type="OrthoDB" id="4326033at2"/>
<dbReference type="RefSeq" id="WP_075016222.1">
    <property type="nucleotide sequence ID" value="NZ_FODD01000003.1"/>
</dbReference>
<reference evidence="1 2" key="1">
    <citation type="submission" date="2016-10" db="EMBL/GenBank/DDBJ databases">
        <authorList>
            <person name="de Groot N.N."/>
        </authorList>
    </citation>
    <scope>NUCLEOTIDE SEQUENCE [LARGE SCALE GENOMIC DNA]</scope>
    <source>
        <strain evidence="1 2">CGMCC 4.2026</strain>
    </source>
</reference>
<proteinExistence type="predicted"/>
<name>A0A1H8F6A6_9ACTN</name>
<gene>
    <name evidence="1" type="ORF">SAMN05216267_1003155</name>
</gene>
<protein>
    <submittedName>
        <fullName evidence="1">Uncharacterized protein</fullName>
    </submittedName>
</protein>
<dbReference type="EMBL" id="FODD01000003">
    <property type="protein sequence ID" value="SEN27259.1"/>
    <property type="molecule type" value="Genomic_DNA"/>
</dbReference>
<sequence>MEPVPAALLAALAGGAGTAAGQQAWEALRALVLRPFRRGASGADAVTALAEAPGDGARAERLAAALAARAAQDPEFAQAMRAWLRVAEGAADGPSEARNTVSGGTQSAVVQARDIHGGVSFRLPPEPPRSA</sequence>
<dbReference type="AlphaFoldDB" id="A0A1H8F6A6"/>
<dbReference type="Proteomes" id="UP000181951">
    <property type="component" value="Unassembled WGS sequence"/>
</dbReference>
<evidence type="ECO:0000313" key="1">
    <source>
        <dbReference type="EMBL" id="SEN27259.1"/>
    </source>
</evidence>
<accession>A0A1H8F6A6</accession>